<accession>A0A5A7U0R2</accession>
<evidence type="ECO:0000313" key="1">
    <source>
        <dbReference type="EMBL" id="KAA0047069.1"/>
    </source>
</evidence>
<dbReference type="Proteomes" id="UP000321947">
    <property type="component" value="Unassembled WGS sequence"/>
</dbReference>
<comment type="caution">
    <text evidence="1">The sequence shown here is derived from an EMBL/GenBank/DDBJ whole genome shotgun (WGS) entry which is preliminary data.</text>
</comment>
<evidence type="ECO:0000313" key="4">
    <source>
        <dbReference type="Proteomes" id="UP000321947"/>
    </source>
</evidence>
<organism evidence="1 3">
    <name type="scientific">Cucumis melo var. makuwa</name>
    <name type="common">Oriental melon</name>
    <dbReference type="NCBI Taxonomy" id="1194695"/>
    <lineage>
        <taxon>Eukaryota</taxon>
        <taxon>Viridiplantae</taxon>
        <taxon>Streptophyta</taxon>
        <taxon>Embryophyta</taxon>
        <taxon>Tracheophyta</taxon>
        <taxon>Spermatophyta</taxon>
        <taxon>Magnoliopsida</taxon>
        <taxon>eudicotyledons</taxon>
        <taxon>Gunneridae</taxon>
        <taxon>Pentapetalae</taxon>
        <taxon>rosids</taxon>
        <taxon>fabids</taxon>
        <taxon>Cucurbitales</taxon>
        <taxon>Cucurbitaceae</taxon>
        <taxon>Benincaseae</taxon>
        <taxon>Cucumis</taxon>
    </lineage>
</organism>
<dbReference type="EMBL" id="SSTE01013512">
    <property type="protein sequence ID" value="KAA0047069.1"/>
    <property type="molecule type" value="Genomic_DNA"/>
</dbReference>
<name>A0A5A7U0R2_CUCMM</name>
<proteinExistence type="predicted"/>
<dbReference type="EMBL" id="SSTD01013989">
    <property type="protein sequence ID" value="TYK05088.1"/>
    <property type="molecule type" value="Genomic_DNA"/>
</dbReference>
<dbReference type="PANTHER" id="PTHR46250">
    <property type="entry name" value="MYB/SANT-LIKE DNA-BINDING DOMAIN PROTEIN-RELATED"/>
    <property type="match status" value="1"/>
</dbReference>
<dbReference type="Proteomes" id="UP000321393">
    <property type="component" value="Unassembled WGS sequence"/>
</dbReference>
<dbReference type="AlphaFoldDB" id="A0A5A7U0R2"/>
<sequence length="156" mass="17312">MLVGGGPTTGRFGPYLNQLAGMMAFKIPGSNVHASTINSRIKLLKRMFHAIAEMLGPTCSGLGWNDEQKCIIAEKEVFDNWVKSHLAAKGLLNKLFPHYDELSYVFDKDRATGGRTESFADVGSNDPTRYEPFATDAAWDMDFQPMYSQGLNMLPD</sequence>
<dbReference type="OrthoDB" id="595759at2759"/>
<dbReference type="PANTHER" id="PTHR46250:SF18">
    <property type="entry name" value="MYB_SANT-LIKE DOMAIN-CONTAINING PROTEIN"/>
    <property type="match status" value="1"/>
</dbReference>
<evidence type="ECO:0000313" key="2">
    <source>
        <dbReference type="EMBL" id="TYK05088.1"/>
    </source>
</evidence>
<evidence type="ECO:0000313" key="3">
    <source>
        <dbReference type="Proteomes" id="UP000321393"/>
    </source>
</evidence>
<protein>
    <submittedName>
        <fullName evidence="1">Retrotransposon protein</fullName>
    </submittedName>
</protein>
<reference evidence="3 4" key="1">
    <citation type="submission" date="2019-08" db="EMBL/GenBank/DDBJ databases">
        <title>Draft genome sequences of two oriental melons (Cucumis melo L. var makuwa).</title>
        <authorList>
            <person name="Kwon S.-Y."/>
        </authorList>
    </citation>
    <scope>NUCLEOTIDE SEQUENCE [LARGE SCALE GENOMIC DNA]</scope>
    <source>
        <strain evidence="4">cv. Chang Bougi</strain>
        <strain evidence="3">cv. SW 3</strain>
        <tissue evidence="1">Leaf</tissue>
    </source>
</reference>
<gene>
    <name evidence="2" type="ORF">E5676_scaffold1317G00640</name>
    <name evidence="1" type="ORF">E6C27_scaffold466G00260</name>
</gene>